<dbReference type="InterPro" id="IPR044893">
    <property type="entry name" value="RNA_pol_Rpb1_clamp_domain"/>
</dbReference>
<evidence type="ECO:0000256" key="10">
    <source>
        <dbReference type="ARBA" id="ARBA00023163"/>
    </source>
</evidence>
<dbReference type="Pfam" id="PF00623">
    <property type="entry name" value="RNA_pol_Rpb1_2"/>
    <property type="match status" value="1"/>
</dbReference>
<dbReference type="GO" id="GO:0046872">
    <property type="term" value="F:metal ion binding"/>
    <property type="evidence" value="ECO:0007669"/>
    <property type="project" value="UniProtKB-KW"/>
</dbReference>
<keyword evidence="16" id="KW-0732">Signal</keyword>
<dbReference type="Pfam" id="PF04998">
    <property type="entry name" value="RNA_pol_Rpb1_5"/>
    <property type="match status" value="1"/>
</dbReference>
<feature type="domain" description="RNA polymerase N-terminal" evidence="17">
    <location>
        <begin position="871"/>
        <end position="1217"/>
    </location>
</feature>
<name>A0A8H3BFG9_9AGAM</name>
<evidence type="ECO:0000259" key="17">
    <source>
        <dbReference type="SMART" id="SM00663"/>
    </source>
</evidence>
<feature type="signal peptide" evidence="16">
    <location>
        <begin position="1"/>
        <end position="18"/>
    </location>
</feature>
<dbReference type="PANTHER" id="PTHR19376">
    <property type="entry name" value="DNA-DIRECTED RNA POLYMERASE"/>
    <property type="match status" value="1"/>
</dbReference>
<feature type="compositionally biased region" description="Low complexity" evidence="15">
    <location>
        <begin position="42"/>
        <end position="51"/>
    </location>
</feature>
<accession>A0A8H3BFG9</accession>
<dbReference type="InterPro" id="IPR038120">
    <property type="entry name" value="Rpb1_funnel_sf"/>
</dbReference>
<comment type="caution">
    <text evidence="18">The sequence shown here is derived from an EMBL/GenBank/DDBJ whole genome shotgun (WGS) entry which is preliminary data.</text>
</comment>
<evidence type="ECO:0000256" key="13">
    <source>
        <dbReference type="ARBA" id="ARBA00053996"/>
    </source>
</evidence>
<dbReference type="EMBL" id="CAJMWQ010001580">
    <property type="protein sequence ID" value="CAE6455823.1"/>
    <property type="molecule type" value="Genomic_DNA"/>
</dbReference>
<evidence type="ECO:0000256" key="11">
    <source>
        <dbReference type="ARBA" id="ARBA00023242"/>
    </source>
</evidence>
<feature type="chain" id="PRO_5034277567" description="DNA-directed RNA polymerase subunit" evidence="16">
    <location>
        <begin position="19"/>
        <end position="2244"/>
    </location>
</feature>
<keyword evidence="8" id="KW-0862">Zinc</keyword>
<dbReference type="InterPro" id="IPR045867">
    <property type="entry name" value="DNA-dir_RpoC_beta_prime"/>
</dbReference>
<comment type="catalytic activity">
    <reaction evidence="12 14">
        <text>RNA(n) + a ribonucleoside 5'-triphosphate = RNA(n+1) + diphosphate</text>
        <dbReference type="Rhea" id="RHEA:21248"/>
        <dbReference type="Rhea" id="RHEA-COMP:14527"/>
        <dbReference type="Rhea" id="RHEA-COMP:17342"/>
        <dbReference type="ChEBI" id="CHEBI:33019"/>
        <dbReference type="ChEBI" id="CHEBI:61557"/>
        <dbReference type="ChEBI" id="CHEBI:140395"/>
        <dbReference type="EC" id="2.7.7.6"/>
    </reaction>
</comment>
<dbReference type="FunFam" id="3.30.1490.180:FF:000003">
    <property type="entry name" value="DNA-directed RNA polymerase subunit"/>
    <property type="match status" value="1"/>
</dbReference>
<keyword evidence="5 14" id="KW-0808">Transferase</keyword>
<evidence type="ECO:0000256" key="9">
    <source>
        <dbReference type="ARBA" id="ARBA00022842"/>
    </source>
</evidence>
<organism evidence="18 19">
    <name type="scientific">Rhizoctonia solani</name>
    <dbReference type="NCBI Taxonomy" id="456999"/>
    <lineage>
        <taxon>Eukaryota</taxon>
        <taxon>Fungi</taxon>
        <taxon>Dikarya</taxon>
        <taxon>Basidiomycota</taxon>
        <taxon>Agaricomycotina</taxon>
        <taxon>Agaricomycetes</taxon>
        <taxon>Cantharellales</taxon>
        <taxon>Ceratobasidiaceae</taxon>
        <taxon>Rhizoctonia</taxon>
    </lineage>
</organism>
<dbReference type="GO" id="GO:0003899">
    <property type="term" value="F:DNA-directed RNA polymerase activity"/>
    <property type="evidence" value="ECO:0007669"/>
    <property type="project" value="UniProtKB-EC"/>
</dbReference>
<dbReference type="InterPro" id="IPR047107">
    <property type="entry name" value="DNA-dir_RNA_pol1_lsu_C"/>
</dbReference>
<feature type="region of interest" description="Disordered" evidence="15">
    <location>
        <begin position="1909"/>
        <end position="2018"/>
    </location>
</feature>
<dbReference type="Gene3D" id="6.10.250.2940">
    <property type="match status" value="1"/>
</dbReference>
<dbReference type="InterPro" id="IPR007083">
    <property type="entry name" value="RNA_pol_Rpb1_4"/>
</dbReference>
<protein>
    <recommendedName>
        <fullName evidence="14">DNA-directed RNA polymerase subunit</fullName>
        <ecNumber evidence="14">2.7.7.6</ecNumber>
    </recommendedName>
</protein>
<evidence type="ECO:0000313" key="19">
    <source>
        <dbReference type="Proteomes" id="UP000663826"/>
    </source>
</evidence>
<dbReference type="InterPro" id="IPR007066">
    <property type="entry name" value="RNA_pol_Rpb1_3"/>
</dbReference>
<dbReference type="Proteomes" id="UP000663826">
    <property type="component" value="Unassembled WGS sequence"/>
</dbReference>
<evidence type="ECO:0000256" key="6">
    <source>
        <dbReference type="ARBA" id="ARBA00022695"/>
    </source>
</evidence>
<dbReference type="Gene3D" id="1.10.274.100">
    <property type="entry name" value="RNA polymerase Rpb1, domain 3"/>
    <property type="match status" value="1"/>
</dbReference>
<keyword evidence="9" id="KW-0460">Magnesium</keyword>
<dbReference type="Gene3D" id="2.40.40.20">
    <property type="match status" value="1"/>
</dbReference>
<dbReference type="PANTHER" id="PTHR19376:SF11">
    <property type="entry name" value="DNA-DIRECTED RNA POLYMERASE I SUBUNIT RPA1"/>
    <property type="match status" value="1"/>
</dbReference>
<gene>
    <name evidence="18" type="ORF">RDB_LOCUS82981</name>
</gene>
<dbReference type="Gene3D" id="1.10.150.390">
    <property type="match status" value="1"/>
</dbReference>
<dbReference type="FunFam" id="1.10.274.100:FF:000006">
    <property type="entry name" value="DNA-directed RNA polymerase subunit"/>
    <property type="match status" value="1"/>
</dbReference>
<dbReference type="InterPro" id="IPR007081">
    <property type="entry name" value="RNA_pol_Rpb1_5"/>
</dbReference>
<feature type="compositionally biased region" description="Low complexity" evidence="15">
    <location>
        <begin position="59"/>
        <end position="73"/>
    </location>
</feature>
<dbReference type="SUPFAM" id="SSF64484">
    <property type="entry name" value="beta and beta-prime subunits of DNA dependent RNA-polymerase"/>
    <property type="match status" value="1"/>
</dbReference>
<dbReference type="SMART" id="SM00663">
    <property type="entry name" value="RPOLA_N"/>
    <property type="match status" value="1"/>
</dbReference>
<dbReference type="Pfam" id="PF04997">
    <property type="entry name" value="RNA_pol_Rpb1_1"/>
    <property type="match status" value="1"/>
</dbReference>
<evidence type="ECO:0000256" key="16">
    <source>
        <dbReference type="SAM" id="SignalP"/>
    </source>
</evidence>
<dbReference type="InterPro" id="IPR007080">
    <property type="entry name" value="RNA_pol_Rpb1_1"/>
</dbReference>
<evidence type="ECO:0000256" key="12">
    <source>
        <dbReference type="ARBA" id="ARBA00048552"/>
    </source>
</evidence>
<dbReference type="FunFam" id="2.40.40.20:FF:000019">
    <property type="entry name" value="DNA-directed RNA polymerase II subunit RPB1"/>
    <property type="match status" value="1"/>
</dbReference>
<dbReference type="EC" id="2.7.7.6" evidence="14"/>
<feature type="compositionally biased region" description="Acidic residues" evidence="15">
    <location>
        <begin position="786"/>
        <end position="796"/>
    </location>
</feature>
<sequence>MKSITALVLLCVARLAAGQAVVVGGVQMVDATVAMASASPLPASTASSDAPIATSSAYEPSTTSAEAAPTTTPAPNPYEAMPYSSMVSGGYSSMGCGYGYKKDDKGYCQPESWYSFGGCYETTIIVNHKPKSCSGAAPAATVTHTATVTVTHTQDPMTVTYTQAPVTVTQAVTHTQQVTYTQTATETQVVPTTVHVIQTETMHVTQTQLQTETMHETQTQTLVHNVTQTATELKTETATATQTEVQHLTATMTEVQIATAIQTQVVPTTVMVTDTLTQVQKETLTATSTATATQVEIKTYTQTQLVPTTKVWVSTEIVDKTSVIEHTLTATMTQTQLNTVTATATSTATATATQKETLTEKSTITEVATVTQVHTQVVPTTYVSVWVSTEVVDKTKIIEHTKSATVTSTATYLQTSTETQTATATATVTNEVTQVYTQVVPTTVTSVWVSTEIMDKTKTVEHTLTSVMTQTATLTQTSVETQTATATATTTQTVQETALSSCLNMVMDIGHPIASHVKSISFSFLNSHDIRRISVKQIVNPVLLDDLNRPNIGGLYDPALGPSERGDVCGTCRLNSFSCPGHFGHIELPSPVYHPLFMTNMLNLLRGVCMWCHQFKMAQGEKAKYEAKLVLLERGLLTAASDVDDFSMRPAAKDEDGSEPGETISEFRQRLNLFVKHHLKDAPASTRNDYKDGPVYQARKDIIQSFLKAAVGSKKCAHCDGFGYTYRKDGHTRIVEYDLSRKHKTLMEVLGKVRPNVLLLERRASQPSSNFSSEYTASNRDRDGDVEMEDVDEPEPLGESTFDDGSRDAGELPRSVSGAVKTIRGRNERVLPPEEARAHLRRLFAREPKLTTLIYGRHGPFARQAKAAHADMFFLEVLPVPPTRFRPPARMGDSVFEHPQNELLTKVLVTAYRLRDLEAALREANKKPTGGDEVDELEAAEEGHRQKLFGQLLEALIQLQIDVNSFMDSSKNPAPVRQGKLPTAGVKQGLEKKEGLFRKHMMGKRVNYAARSVISPDVNIETNEIGIPPVFARKLTFPEPVTSHNVKELRQAVMNGAAIYPGASMVQNEDGGLVYLDKMEPDARAALAARLLTPQEGPAPNDLTHKDARGKTVYRHLKDGDILILNRQPTLHKPSMMAHRAKVLKGEKTIRMHYANCNSYNADFDGDEMNIHFAQNHVARSEAIHIANTDNQYLAATSGDPLRGLIQDHVVAGVWMTNKSTMFTREEYYQLLYGALRPENDYSGQGRVKTLPPTIWKPKPLWTGKQIISTLLLNITPPNASGLTLTSKGKVGNEHWGPHSKEETVLFCDGELLCGVLDKSQFGASSYGLVHSVYELYGAETAGRLLSILSRLFTKFLQHRAFTCRMDDLALTPEGDARRSKILRDATTFGYEAAVENFPTLDGASPEECARRLPILLEEVLRDDAKMANLDLTVKKKMTGVTESVTKTCMPHGLLRKFPDNHMQTMTMSGAKGSAVNARQISCGLGQQELEGRRVPTMVSGKTLPSFKPFETAAIAGGYIASRFLTGIRPQEFYFHCMAGREGLIDTAVKTSRSGYLQRCLIKHLEGLKVHYDGTIRGSDSSVLQFAYGGDGLDVTRQKHLLAFGSEKKKLQNQLFEFALRNERALRARLNVMNIAGLLDEHTAVDHMHKALKKPHKYPPTMSIYPPTTHIGSTSEAYASALDTYVKENPHQLIKPKKKDGELKAPKLQSHQEQMPAGSFKLLMNVRYMRSLAEPGEAVGLLASQGVGEPSTQMTLNTFHFAGHGAANVTLGIPRLREIVMTASTKPKTPTMTLPLLTSSSTTHSPSSEQITLFTKHASRLTLAAVSSHITVRESLSNARRTYAVQITFYPADECEAAYGVSRAAVARAIGGRFALVLRKEVITAIKKAVGEVKDQVGGVGKGRAVRDAVDGAGGVGADDDADIPEGEMGTNQRDDVSEVGDGDADEMKRKSRTQEAATYSDDESEEESDAEPDIDADEIEAAVDADGDDDDLEIDLKSGKKSDSKKSKSKQKGIDEWGASPTLAQDFVDTTKFGGSLEFSKDVCTFDMEFSSSTPKLLLVGILEQCMHKTVVHEIPNIASVHEVKEPDPKHPGQFRTKHLETTGTNFSGIWAAAADVVDLNNITSNDIYAILCSYGVEMARTAILKEIESVFSVYKIAVDFRHLTLIADYMTFDGGYKPFNRRGISTHSSTLLKASYETTAAFLSDATLHGDFDDLTSPSGNIVLGRPIQTGTGIFSIGVPTA</sequence>
<comment type="subunit">
    <text evidence="3">Component of the RNA polymerase I (Pol I) complex consisting of at least 13 subunits.</text>
</comment>
<keyword evidence="4 14" id="KW-0240">DNA-directed RNA polymerase</keyword>
<evidence type="ECO:0000313" key="18">
    <source>
        <dbReference type="EMBL" id="CAE6455823.1"/>
    </source>
</evidence>
<dbReference type="Pfam" id="PF04983">
    <property type="entry name" value="RNA_pol_Rpb1_3"/>
    <property type="match status" value="1"/>
</dbReference>
<evidence type="ECO:0000256" key="8">
    <source>
        <dbReference type="ARBA" id="ARBA00022833"/>
    </source>
</evidence>
<comment type="function">
    <text evidence="13">DNA-dependent RNA polymerase catalyzes the transcription of DNA into RNA using the four ribonucleoside triphosphates as substrates. Largest and catalytic core component of RNA polymerase I which synthesizes ribosomal RNA precursors. Forms the polymerase active center together with the second largest subunit. A single stranded DNA template strand of the promoter is positioned within the central active site cleft of Pol I. A bridging helix emanates from RPA1 and crosses the cleft near the catalytic site and is thought to promote translocation of Pol I by acting as a ratchet that moves the RNA-DNA hybrid through the active site by switching from straight to bent conformations at each step of nucleotide addition.</text>
</comment>
<dbReference type="Pfam" id="PF05000">
    <property type="entry name" value="RNA_pol_Rpb1_4"/>
    <property type="match status" value="1"/>
</dbReference>
<dbReference type="CDD" id="cd02735">
    <property type="entry name" value="RNAP_I_Rpa1_C"/>
    <property type="match status" value="1"/>
</dbReference>
<comment type="similarity">
    <text evidence="2 14">Belongs to the RNA polymerase beta' chain family.</text>
</comment>
<dbReference type="FunFam" id="1.10.150.390:FF:000005">
    <property type="entry name" value="DNA-directed RNA polymerase subunit"/>
    <property type="match status" value="1"/>
</dbReference>
<keyword evidence="10 14" id="KW-0804">Transcription</keyword>
<evidence type="ECO:0000256" key="1">
    <source>
        <dbReference type="ARBA" id="ARBA00004123"/>
    </source>
</evidence>
<dbReference type="FunFam" id="4.10.860.120:FF:000006">
    <property type="entry name" value="DNA-directed RNA polymerase subunit"/>
    <property type="match status" value="1"/>
</dbReference>
<comment type="subcellular location">
    <subcellularLocation>
        <location evidence="1">Nucleus</location>
    </subcellularLocation>
</comment>
<dbReference type="Gene3D" id="3.30.1490.180">
    <property type="entry name" value="RNA polymerase ii"/>
    <property type="match status" value="1"/>
</dbReference>
<dbReference type="Gene3D" id="1.10.357.120">
    <property type="match status" value="1"/>
</dbReference>
<dbReference type="GO" id="GO:0005736">
    <property type="term" value="C:RNA polymerase I complex"/>
    <property type="evidence" value="ECO:0007669"/>
    <property type="project" value="TreeGrafter"/>
</dbReference>
<feature type="compositionally biased region" description="Basic and acidic residues" evidence="15">
    <location>
        <begin position="1995"/>
        <end position="2007"/>
    </location>
</feature>
<dbReference type="InterPro" id="IPR006592">
    <property type="entry name" value="RNA_pol_N"/>
</dbReference>
<evidence type="ECO:0000256" key="5">
    <source>
        <dbReference type="ARBA" id="ARBA00022679"/>
    </source>
</evidence>
<evidence type="ECO:0000256" key="4">
    <source>
        <dbReference type="ARBA" id="ARBA00022478"/>
    </source>
</evidence>
<evidence type="ECO:0000256" key="3">
    <source>
        <dbReference type="ARBA" id="ARBA00011251"/>
    </source>
</evidence>
<dbReference type="CDD" id="cd01435">
    <property type="entry name" value="RNAP_I_RPA1_N"/>
    <property type="match status" value="1"/>
</dbReference>
<dbReference type="Gene3D" id="4.10.860.120">
    <property type="entry name" value="RNA polymerase II, clamp domain"/>
    <property type="match status" value="1"/>
</dbReference>
<reference evidence="18" key="1">
    <citation type="submission" date="2021-01" db="EMBL/GenBank/DDBJ databases">
        <authorList>
            <person name="Kaushik A."/>
        </authorList>
    </citation>
    <scope>NUCLEOTIDE SEQUENCE</scope>
    <source>
        <strain evidence="18">AG1-1B</strain>
    </source>
</reference>
<proteinExistence type="inferred from homology"/>
<keyword evidence="7" id="KW-0479">Metal-binding</keyword>
<dbReference type="Gene3D" id="3.30.70.2850">
    <property type="match status" value="1"/>
</dbReference>
<evidence type="ECO:0000256" key="7">
    <source>
        <dbReference type="ARBA" id="ARBA00022723"/>
    </source>
</evidence>
<evidence type="ECO:0000256" key="15">
    <source>
        <dbReference type="SAM" id="MobiDB-lite"/>
    </source>
</evidence>
<feature type="compositionally biased region" description="Polar residues" evidence="15">
    <location>
        <begin position="769"/>
        <end position="778"/>
    </location>
</feature>
<feature type="region of interest" description="Disordered" evidence="15">
    <location>
        <begin position="42"/>
        <end position="73"/>
    </location>
</feature>
<evidence type="ECO:0000256" key="2">
    <source>
        <dbReference type="ARBA" id="ARBA00006460"/>
    </source>
</evidence>
<dbReference type="Gene3D" id="1.10.132.30">
    <property type="match status" value="1"/>
</dbReference>
<evidence type="ECO:0000256" key="14">
    <source>
        <dbReference type="RuleBase" id="RU004279"/>
    </source>
</evidence>
<dbReference type="GO" id="GO:0006351">
    <property type="term" value="P:DNA-templated transcription"/>
    <property type="evidence" value="ECO:0007669"/>
    <property type="project" value="InterPro"/>
</dbReference>
<dbReference type="InterPro" id="IPR042102">
    <property type="entry name" value="RNA_pol_Rpb1_3_sf"/>
</dbReference>
<feature type="compositionally biased region" description="Acidic residues" evidence="15">
    <location>
        <begin position="1961"/>
        <end position="1994"/>
    </location>
</feature>
<keyword evidence="11" id="KW-0539">Nucleus</keyword>
<feature type="region of interest" description="Disordered" evidence="15">
    <location>
        <begin position="769"/>
        <end position="816"/>
    </location>
</feature>
<dbReference type="InterPro" id="IPR015699">
    <property type="entry name" value="DNA-dir_RNA_pol1_lsu_N"/>
</dbReference>
<dbReference type="GO" id="GO:0003677">
    <property type="term" value="F:DNA binding"/>
    <property type="evidence" value="ECO:0007669"/>
    <property type="project" value="InterPro"/>
</dbReference>
<dbReference type="InterPro" id="IPR000722">
    <property type="entry name" value="RNA_pol_asu"/>
</dbReference>
<keyword evidence="6 14" id="KW-0548">Nucleotidyltransferase</keyword>